<evidence type="ECO:0000256" key="2">
    <source>
        <dbReference type="ARBA" id="ARBA00022525"/>
    </source>
</evidence>
<organism evidence="4 5">
    <name type="scientific">Litoreibacter roseus</name>
    <dbReference type="NCBI Taxonomy" id="2601869"/>
    <lineage>
        <taxon>Bacteria</taxon>
        <taxon>Pseudomonadati</taxon>
        <taxon>Pseudomonadota</taxon>
        <taxon>Alphaproteobacteria</taxon>
        <taxon>Rhodobacterales</taxon>
        <taxon>Roseobacteraceae</taxon>
        <taxon>Litoreibacter</taxon>
    </lineage>
</organism>
<evidence type="ECO:0000256" key="3">
    <source>
        <dbReference type="SAM" id="MobiDB-lite"/>
    </source>
</evidence>
<keyword evidence="5" id="KW-1185">Reference proteome</keyword>
<gene>
    <name evidence="4" type="ORF">KIN_07350</name>
</gene>
<evidence type="ECO:0000256" key="1">
    <source>
        <dbReference type="ARBA" id="ARBA00004613"/>
    </source>
</evidence>
<dbReference type="InterPro" id="IPR001343">
    <property type="entry name" value="Hemolysn_Ca-bd"/>
</dbReference>
<dbReference type="GO" id="GO:0005509">
    <property type="term" value="F:calcium ion binding"/>
    <property type="evidence" value="ECO:0007669"/>
    <property type="project" value="InterPro"/>
</dbReference>
<dbReference type="RefSeq" id="WP_159804576.1">
    <property type="nucleotide sequence ID" value="NZ_BLJE01000001.1"/>
</dbReference>
<dbReference type="Gene3D" id="2.150.10.10">
    <property type="entry name" value="Serralysin-like metalloprotease, C-terminal"/>
    <property type="match status" value="3"/>
</dbReference>
<evidence type="ECO:0008006" key="6">
    <source>
        <dbReference type="Google" id="ProtNLM"/>
    </source>
</evidence>
<dbReference type="EMBL" id="BLJE01000001">
    <property type="protein sequence ID" value="GFE63661.1"/>
    <property type="molecule type" value="Genomic_DNA"/>
</dbReference>
<proteinExistence type="predicted"/>
<dbReference type="PANTHER" id="PTHR38340:SF1">
    <property type="entry name" value="S-LAYER PROTEIN"/>
    <property type="match status" value="1"/>
</dbReference>
<dbReference type="AlphaFoldDB" id="A0A6N6JBL4"/>
<dbReference type="PRINTS" id="PR00313">
    <property type="entry name" value="CABNDNGRPT"/>
</dbReference>
<keyword evidence="2" id="KW-0964">Secreted</keyword>
<protein>
    <recommendedName>
        <fullName evidence="6">Hemolysin-type calcium-binding repeat-containing protein</fullName>
    </recommendedName>
</protein>
<dbReference type="GO" id="GO:0005576">
    <property type="term" value="C:extracellular region"/>
    <property type="evidence" value="ECO:0007669"/>
    <property type="project" value="UniProtKB-SubCell"/>
</dbReference>
<evidence type="ECO:0000313" key="4">
    <source>
        <dbReference type="EMBL" id="GFE63661.1"/>
    </source>
</evidence>
<accession>A0A6N6JBL4</accession>
<dbReference type="InterPro" id="IPR050557">
    <property type="entry name" value="RTX_toxin/Mannuronan_C5-epim"/>
</dbReference>
<comment type="caution">
    <text evidence="4">The sequence shown here is derived from an EMBL/GenBank/DDBJ whole genome shotgun (WGS) entry which is preliminary data.</text>
</comment>
<dbReference type="Pfam" id="PF00353">
    <property type="entry name" value="HemolysinCabind"/>
    <property type="match status" value="5"/>
</dbReference>
<dbReference type="InterPro" id="IPR011049">
    <property type="entry name" value="Serralysin-like_metalloprot_C"/>
</dbReference>
<sequence length="342" mass="35987">MLLIGGEFKDILTGDFGDDVLIGLAGDDRLLGRGGRDTLMGGKGNDALFGEDGDDALWGEAGDDRMWGGSGNDELNGGSGNDYLDGGKGDDKITAGVGDDEVVGGEGMDTLQLSVLNGYGYTVDLEAGTGSHIKNVTYGPSGSIVVGPGWHFEDTIPNYTYDTLTVSEIENIEGTDYNDILLGDSGSNFIYSGDGDDVIDGRDGDDYLQSFSGTNTMIGGAGDDTLYIANGARAEMTGGEGADEFEFILIESGDGGQVGIITDFSSAEGDRITILGNDRLYFQEDDMVTPGGGHEVRLIQQEGSGRARVEIEGNGFSSGDWWIDVILANPGEILTTDDFFIF</sequence>
<dbReference type="InterPro" id="IPR018511">
    <property type="entry name" value="Hemolysin-typ_Ca-bd_CS"/>
</dbReference>
<evidence type="ECO:0000313" key="5">
    <source>
        <dbReference type="Proteomes" id="UP000436822"/>
    </source>
</evidence>
<dbReference type="SUPFAM" id="SSF51120">
    <property type="entry name" value="beta-Roll"/>
    <property type="match status" value="2"/>
</dbReference>
<dbReference type="OrthoDB" id="9342475at2"/>
<reference evidence="4 5" key="1">
    <citation type="submission" date="2019-12" db="EMBL/GenBank/DDBJ databases">
        <title>Litoreibacter badius sp. nov., a novel bacteriochlorophyll a-containing bacterium in the genus Litoreibacter.</title>
        <authorList>
            <person name="Kanamuro M."/>
            <person name="Takabe Y."/>
            <person name="Mori K."/>
            <person name="Takaichi S."/>
            <person name="Hanada S."/>
        </authorList>
    </citation>
    <scope>NUCLEOTIDE SEQUENCE [LARGE SCALE GENOMIC DNA]</scope>
    <source>
        <strain evidence="4 5">K6</strain>
    </source>
</reference>
<dbReference type="PANTHER" id="PTHR38340">
    <property type="entry name" value="S-LAYER PROTEIN"/>
    <property type="match status" value="1"/>
</dbReference>
<dbReference type="Proteomes" id="UP000436822">
    <property type="component" value="Unassembled WGS sequence"/>
</dbReference>
<dbReference type="PROSITE" id="PS00330">
    <property type="entry name" value="HEMOLYSIN_CALCIUM"/>
    <property type="match status" value="1"/>
</dbReference>
<comment type="subcellular location">
    <subcellularLocation>
        <location evidence="1">Secreted</location>
    </subcellularLocation>
</comment>
<name>A0A6N6JBL4_9RHOB</name>
<feature type="region of interest" description="Disordered" evidence="3">
    <location>
        <begin position="67"/>
        <end position="87"/>
    </location>
</feature>